<organism evidence="13 14">
    <name type="scientific">Miscanthus lutarioriparius</name>
    <dbReference type="NCBI Taxonomy" id="422564"/>
    <lineage>
        <taxon>Eukaryota</taxon>
        <taxon>Viridiplantae</taxon>
        <taxon>Streptophyta</taxon>
        <taxon>Embryophyta</taxon>
        <taxon>Tracheophyta</taxon>
        <taxon>Spermatophyta</taxon>
        <taxon>Magnoliopsida</taxon>
        <taxon>Liliopsida</taxon>
        <taxon>Poales</taxon>
        <taxon>Poaceae</taxon>
        <taxon>PACMAD clade</taxon>
        <taxon>Panicoideae</taxon>
        <taxon>Andropogonodae</taxon>
        <taxon>Andropogoneae</taxon>
        <taxon>Saccharinae</taxon>
        <taxon>Miscanthus</taxon>
    </lineage>
</organism>
<keyword evidence="8 10" id="KW-0539">Nucleus</keyword>
<evidence type="ECO:0000256" key="11">
    <source>
        <dbReference type="SAM" id="MobiDB-lite"/>
    </source>
</evidence>
<evidence type="ECO:0000256" key="6">
    <source>
        <dbReference type="ARBA" id="ARBA00023015"/>
    </source>
</evidence>
<comment type="similarity">
    <text evidence="3 10">Belongs to the Aux/IAA family.</text>
</comment>
<evidence type="ECO:0000256" key="7">
    <source>
        <dbReference type="ARBA" id="ARBA00023163"/>
    </source>
</evidence>
<dbReference type="Gene3D" id="3.10.20.90">
    <property type="entry name" value="Phosphatidylinositol 3-kinase Catalytic Subunit, Chain A, domain 1"/>
    <property type="match status" value="1"/>
</dbReference>
<dbReference type="Proteomes" id="UP000604825">
    <property type="component" value="Unassembled WGS sequence"/>
</dbReference>
<evidence type="ECO:0000256" key="8">
    <source>
        <dbReference type="ARBA" id="ARBA00023242"/>
    </source>
</evidence>
<reference evidence="13" key="1">
    <citation type="submission" date="2020-10" db="EMBL/GenBank/DDBJ databases">
        <authorList>
            <person name="Han B."/>
            <person name="Lu T."/>
            <person name="Zhao Q."/>
            <person name="Huang X."/>
            <person name="Zhao Y."/>
        </authorList>
    </citation>
    <scope>NUCLEOTIDE SEQUENCE</scope>
</reference>
<dbReference type="PANTHER" id="PTHR31734">
    <property type="entry name" value="AUXIN-RESPONSIVE PROTEIN IAA17"/>
    <property type="match status" value="1"/>
</dbReference>
<name>A0A811RSH0_9POAL</name>
<protein>
    <recommendedName>
        <fullName evidence="10">Auxin-responsive protein</fullName>
    </recommendedName>
</protein>
<dbReference type="GO" id="GO:0009734">
    <property type="term" value="P:auxin-activated signaling pathway"/>
    <property type="evidence" value="ECO:0007669"/>
    <property type="project" value="UniProtKB-UniRule"/>
</dbReference>
<proteinExistence type="inferred from homology"/>
<comment type="subcellular location">
    <subcellularLocation>
        <location evidence="2 10">Nucleus</location>
    </subcellularLocation>
</comment>
<dbReference type="AlphaFoldDB" id="A0A811RSH0"/>
<dbReference type="InterPro" id="IPR053793">
    <property type="entry name" value="PB1-like"/>
</dbReference>
<feature type="region of interest" description="Disordered" evidence="11">
    <location>
        <begin position="1"/>
        <end position="86"/>
    </location>
</feature>
<evidence type="ECO:0000259" key="12">
    <source>
        <dbReference type="PROSITE" id="PS51745"/>
    </source>
</evidence>
<dbReference type="EMBL" id="CAJGYO010000016">
    <property type="protein sequence ID" value="CAD6272672.1"/>
    <property type="molecule type" value="Genomic_DNA"/>
</dbReference>
<dbReference type="Pfam" id="PF02309">
    <property type="entry name" value="AUX_IAA"/>
    <property type="match status" value="1"/>
</dbReference>
<comment type="subunit">
    <text evidence="4 10">Homodimers and heterodimers.</text>
</comment>
<feature type="compositionally biased region" description="Low complexity" evidence="11">
    <location>
        <begin position="50"/>
        <end position="66"/>
    </location>
</feature>
<evidence type="ECO:0000256" key="9">
    <source>
        <dbReference type="ARBA" id="ARBA00023294"/>
    </source>
</evidence>
<gene>
    <name evidence="13" type="ORF">NCGR_LOCUS55945</name>
</gene>
<dbReference type="GO" id="GO:0005634">
    <property type="term" value="C:nucleus"/>
    <property type="evidence" value="ECO:0007669"/>
    <property type="project" value="UniProtKB-SubCell"/>
</dbReference>
<evidence type="ECO:0000313" key="14">
    <source>
        <dbReference type="Proteomes" id="UP000604825"/>
    </source>
</evidence>
<feature type="compositionally biased region" description="Low complexity" evidence="11">
    <location>
        <begin position="1"/>
        <end position="18"/>
    </location>
</feature>
<evidence type="ECO:0000256" key="10">
    <source>
        <dbReference type="RuleBase" id="RU004549"/>
    </source>
</evidence>
<sequence>MSEGPARSSTESSSAASSGLDFEDTALTLTLRLPGSDPDVRKRAASTSNPAAGRGSSSSSPRASEAPPAPKAQVVGWPPVSRNRRNALPSRGKFVKVAVAGAPYQRKVDLEAYAGYDQLLAALQDKFTSHFTVRRRVGNEEMALVDVVSGAEYVPTYEDKDGDWMLVGDVPWSVGSECGDM</sequence>
<dbReference type="InterPro" id="IPR033389">
    <property type="entry name" value="AUX/IAA_dom"/>
</dbReference>
<dbReference type="PANTHER" id="PTHR31734:SF249">
    <property type="entry name" value="AUXIN-RESPONSIVE PROTEIN IAA15"/>
    <property type="match status" value="1"/>
</dbReference>
<dbReference type="SUPFAM" id="SSF54277">
    <property type="entry name" value="CAD &amp; PB1 domains"/>
    <property type="match status" value="1"/>
</dbReference>
<dbReference type="GO" id="GO:0006355">
    <property type="term" value="P:regulation of DNA-templated transcription"/>
    <property type="evidence" value="ECO:0007669"/>
    <property type="project" value="InterPro"/>
</dbReference>
<evidence type="ECO:0000256" key="5">
    <source>
        <dbReference type="ARBA" id="ARBA00022491"/>
    </source>
</evidence>
<dbReference type="InterPro" id="IPR003311">
    <property type="entry name" value="AUX_IAA"/>
</dbReference>
<evidence type="ECO:0000313" key="13">
    <source>
        <dbReference type="EMBL" id="CAD6272672.1"/>
    </source>
</evidence>
<keyword evidence="14" id="KW-1185">Reference proteome</keyword>
<keyword evidence="9 10" id="KW-0927">Auxin signaling pathway</keyword>
<keyword evidence="6 10" id="KW-0805">Transcription regulation</keyword>
<keyword evidence="5 10" id="KW-0678">Repressor</keyword>
<evidence type="ECO:0000256" key="2">
    <source>
        <dbReference type="ARBA" id="ARBA00004123"/>
    </source>
</evidence>
<feature type="domain" description="PB1" evidence="12">
    <location>
        <begin position="92"/>
        <end position="181"/>
    </location>
</feature>
<comment type="function">
    <text evidence="1 10">Aux/IAA proteins are short-lived transcriptional factors that function as repressors of early auxin response genes at low auxin concentrations.</text>
</comment>
<evidence type="ECO:0000256" key="3">
    <source>
        <dbReference type="ARBA" id="ARBA00006728"/>
    </source>
</evidence>
<evidence type="ECO:0000256" key="1">
    <source>
        <dbReference type="ARBA" id="ARBA00002159"/>
    </source>
</evidence>
<accession>A0A811RSH0</accession>
<dbReference type="PROSITE" id="PS51745">
    <property type="entry name" value="PB1"/>
    <property type="match status" value="1"/>
</dbReference>
<dbReference type="OrthoDB" id="1287782at2759"/>
<evidence type="ECO:0000256" key="4">
    <source>
        <dbReference type="ARBA" id="ARBA00011726"/>
    </source>
</evidence>
<keyword evidence="7 10" id="KW-0804">Transcription</keyword>
<comment type="caution">
    <text evidence="13">The sequence shown here is derived from an EMBL/GenBank/DDBJ whole genome shotgun (WGS) entry which is preliminary data.</text>
</comment>